<keyword evidence="1" id="KW-1133">Transmembrane helix</keyword>
<evidence type="ECO:0000313" key="2">
    <source>
        <dbReference type="EMBL" id="CBI00560.1"/>
    </source>
</evidence>
<proteinExistence type="predicted"/>
<name>E6Q051_9ZZZZ</name>
<dbReference type="AlphaFoldDB" id="E6Q051"/>
<keyword evidence="1" id="KW-0812">Transmembrane</keyword>
<keyword evidence="1" id="KW-0472">Membrane</keyword>
<gene>
    <name evidence="2" type="ORF">CARN3_0103</name>
</gene>
<protein>
    <recommendedName>
        <fullName evidence="3">DUF2970 domain-containing protein</fullName>
    </recommendedName>
</protein>
<sequence>MKLFDFLVGGFIDSFGITKPDATEKNRASWIVLGMIVGVIVFVAVIFGVVVLVISK</sequence>
<dbReference type="EMBL" id="CABN01000149">
    <property type="protein sequence ID" value="CBI00560.1"/>
    <property type="molecule type" value="Genomic_DNA"/>
</dbReference>
<feature type="transmembrane region" description="Helical" evidence="1">
    <location>
        <begin position="30"/>
        <end position="54"/>
    </location>
</feature>
<evidence type="ECO:0008006" key="3">
    <source>
        <dbReference type="Google" id="ProtNLM"/>
    </source>
</evidence>
<comment type="caution">
    <text evidence="2">The sequence shown here is derived from an EMBL/GenBank/DDBJ whole genome shotgun (WGS) entry which is preliminary data.</text>
</comment>
<reference evidence="2" key="1">
    <citation type="submission" date="2009-10" db="EMBL/GenBank/DDBJ databases">
        <title>Diversity of trophic interactions inside an arsenic-rich microbial ecosystem.</title>
        <authorList>
            <person name="Bertin P.N."/>
            <person name="Heinrich-Salmeron A."/>
            <person name="Pelletier E."/>
            <person name="Goulhen-Chollet F."/>
            <person name="Arsene-Ploetze F."/>
            <person name="Gallien S."/>
            <person name="Calteau A."/>
            <person name="Vallenet D."/>
            <person name="Casiot C."/>
            <person name="Chane-Woon-Ming B."/>
            <person name="Giloteaux L."/>
            <person name="Barakat M."/>
            <person name="Bonnefoy V."/>
            <person name="Bruneel O."/>
            <person name="Chandler M."/>
            <person name="Cleiss J."/>
            <person name="Duran R."/>
            <person name="Elbaz-Poulichet F."/>
            <person name="Fonknechten N."/>
            <person name="Lauga B."/>
            <person name="Mornico D."/>
            <person name="Ortet P."/>
            <person name="Schaeffer C."/>
            <person name="Siguier P."/>
            <person name="Alexander Thil Smith A."/>
            <person name="Van Dorsselaer A."/>
            <person name="Weissenbach J."/>
            <person name="Medigue C."/>
            <person name="Le Paslier D."/>
        </authorList>
    </citation>
    <scope>NUCLEOTIDE SEQUENCE</scope>
</reference>
<accession>E6Q051</accession>
<evidence type="ECO:0000256" key="1">
    <source>
        <dbReference type="SAM" id="Phobius"/>
    </source>
</evidence>
<organism evidence="2">
    <name type="scientific">mine drainage metagenome</name>
    <dbReference type="NCBI Taxonomy" id="410659"/>
    <lineage>
        <taxon>unclassified sequences</taxon>
        <taxon>metagenomes</taxon>
        <taxon>ecological metagenomes</taxon>
    </lineage>
</organism>